<dbReference type="AlphaFoldDB" id="A0A3Q9FUM5"/>
<dbReference type="Proteomes" id="UP000267900">
    <property type="component" value="Chromosome"/>
</dbReference>
<evidence type="ECO:0000313" key="2">
    <source>
        <dbReference type="EMBL" id="AZQ72440.1"/>
    </source>
</evidence>
<evidence type="ECO:0000313" key="3">
    <source>
        <dbReference type="Proteomes" id="UP000267900"/>
    </source>
</evidence>
<dbReference type="InterPro" id="IPR057170">
    <property type="entry name" value="DUF7848"/>
</dbReference>
<reference evidence="2 3" key="1">
    <citation type="submission" date="2018-12" db="EMBL/GenBank/DDBJ databases">
        <title>The whole draft genome of Streptomyce luteoverticillatus CGMCC 15060.</title>
        <authorList>
            <person name="Feng Z."/>
            <person name="Chen G."/>
            <person name="Zhang J."/>
            <person name="Zhu H."/>
            <person name="Yu X."/>
            <person name="Zhang W."/>
            <person name="Zhang X."/>
        </authorList>
    </citation>
    <scope>NUCLEOTIDE SEQUENCE [LARGE SCALE GENOMIC DNA]</scope>
    <source>
        <strain evidence="2 3">CGMCC 15060</strain>
    </source>
</reference>
<gene>
    <name evidence="2" type="ORF">EKH77_15560</name>
</gene>
<keyword evidence="3" id="KW-1185">Reference proteome</keyword>
<protein>
    <recommendedName>
        <fullName evidence="1">DUF7848 domain-containing protein</fullName>
    </recommendedName>
</protein>
<sequence>MTARTVFLFGTWTLAPDQEPDAEPISYAMQCAVCGSSSDTSEDAAVGQRWTFQHVGRHPSHHTFRETITRPWRTWMQS</sequence>
<name>A0A3Q9FUM5_STRLT</name>
<evidence type="ECO:0000259" key="1">
    <source>
        <dbReference type="Pfam" id="PF25232"/>
    </source>
</evidence>
<dbReference type="Pfam" id="PF25232">
    <property type="entry name" value="DUF7848"/>
    <property type="match status" value="1"/>
</dbReference>
<accession>A0A3Q9FUM5</accession>
<proteinExistence type="predicted"/>
<feature type="domain" description="DUF7848" evidence="1">
    <location>
        <begin position="1"/>
        <end position="77"/>
    </location>
</feature>
<dbReference type="OrthoDB" id="4246702at2"/>
<dbReference type="RefSeq" id="WP_126914962.1">
    <property type="nucleotide sequence ID" value="NZ_CP034587.1"/>
</dbReference>
<dbReference type="EMBL" id="CP034587">
    <property type="protein sequence ID" value="AZQ72440.1"/>
    <property type="molecule type" value="Genomic_DNA"/>
</dbReference>
<organism evidence="2 3">
    <name type="scientific">Streptomyces luteoverticillatus</name>
    <name type="common">Streptoverticillium luteoverticillatus</name>
    <dbReference type="NCBI Taxonomy" id="66425"/>
    <lineage>
        <taxon>Bacteria</taxon>
        <taxon>Bacillati</taxon>
        <taxon>Actinomycetota</taxon>
        <taxon>Actinomycetes</taxon>
        <taxon>Kitasatosporales</taxon>
        <taxon>Streptomycetaceae</taxon>
        <taxon>Streptomyces</taxon>
    </lineage>
</organism>